<reference evidence="1 2" key="1">
    <citation type="journal article" date="2015" name="Int. J. Syst. Evol. Microbiol.">
        <title>Sphingomonas hengshuiensis sp. nov., isolated from lake wetland.</title>
        <authorList>
            <person name="Wei S."/>
            <person name="Wang T."/>
            <person name="Liu H."/>
            <person name="Zhang C."/>
            <person name="Guo J."/>
            <person name="Wang Q."/>
            <person name="Liang K."/>
            <person name="Zhang Z."/>
        </authorList>
    </citation>
    <scope>NUCLEOTIDE SEQUENCE [LARGE SCALE GENOMIC DNA]</scope>
    <source>
        <strain evidence="1 2">WHSC-8</strain>
    </source>
</reference>
<evidence type="ECO:0000313" key="2">
    <source>
        <dbReference type="Proteomes" id="UP000032300"/>
    </source>
</evidence>
<keyword evidence="2" id="KW-1185">Reference proteome</keyword>
<accession>A0A7U5BE10</accession>
<sequence>MSYVAKSGTLTLNSDSGIVSITKLPWWGSSGQDIFYVDFVVVSGGYLTSTYAELSRESP</sequence>
<dbReference type="RefSeq" id="WP_044329669.1">
    <property type="nucleotide sequence ID" value="NZ_CP010836.1"/>
</dbReference>
<evidence type="ECO:0000313" key="1">
    <source>
        <dbReference type="EMBL" id="AJP70582.1"/>
    </source>
</evidence>
<reference evidence="1 2" key="2">
    <citation type="submission" date="2015-02" db="EMBL/GenBank/DDBJ databases">
        <title>The complete genome of Sphingomonas hengshuiensis sp. WHSC-8 isolated from soil of Hengshui Lake.</title>
        <authorList>
            <person name="Wei S."/>
            <person name="Guo J."/>
            <person name="Su C."/>
            <person name="Wu R."/>
            <person name="Zhang Z."/>
            <person name="Liang K."/>
            <person name="Li H."/>
            <person name="Wang T."/>
            <person name="Liu H."/>
            <person name="Zhang C."/>
            <person name="Li Z."/>
            <person name="Wang Q."/>
            <person name="Meng J."/>
        </authorList>
    </citation>
    <scope>NUCLEOTIDE SEQUENCE [LARGE SCALE GENOMIC DNA]</scope>
    <source>
        <strain evidence="1 2">WHSC-8</strain>
    </source>
</reference>
<organism evidence="1 2">
    <name type="scientific">Sphingomonas hengshuiensis</name>
    <dbReference type="NCBI Taxonomy" id="1609977"/>
    <lineage>
        <taxon>Bacteria</taxon>
        <taxon>Pseudomonadati</taxon>
        <taxon>Pseudomonadota</taxon>
        <taxon>Alphaproteobacteria</taxon>
        <taxon>Sphingomonadales</taxon>
        <taxon>Sphingomonadaceae</taxon>
        <taxon>Sphingomonas</taxon>
    </lineage>
</organism>
<protein>
    <submittedName>
        <fullName evidence="1">Uncharacterized protein</fullName>
    </submittedName>
</protein>
<name>A0A7U5BE10_9SPHN</name>
<dbReference type="AlphaFoldDB" id="A0A7U5BE10"/>
<dbReference type="KEGG" id="sphi:TS85_00150"/>
<gene>
    <name evidence="1" type="ORF">TS85_00150</name>
</gene>
<dbReference type="Proteomes" id="UP000032300">
    <property type="component" value="Chromosome"/>
</dbReference>
<proteinExistence type="predicted"/>
<dbReference type="EMBL" id="CP010836">
    <property type="protein sequence ID" value="AJP70582.1"/>
    <property type="molecule type" value="Genomic_DNA"/>
</dbReference>